<evidence type="ECO:0000256" key="1">
    <source>
        <dbReference type="ARBA" id="ARBA00006180"/>
    </source>
</evidence>
<dbReference type="GO" id="GO:0019903">
    <property type="term" value="F:protein phosphatase binding"/>
    <property type="evidence" value="ECO:0007669"/>
    <property type="project" value="InterPro"/>
</dbReference>
<evidence type="ECO:0000313" key="4">
    <source>
        <dbReference type="EMBL" id="ELP90267.1"/>
    </source>
</evidence>
<dbReference type="Gene3D" id="1.25.10.10">
    <property type="entry name" value="Leucine-rich Repeat Variant"/>
    <property type="match status" value="1"/>
</dbReference>
<dbReference type="GeneID" id="14889272"/>
<dbReference type="GO" id="GO:0005634">
    <property type="term" value="C:nucleus"/>
    <property type="evidence" value="ECO:0007669"/>
    <property type="project" value="TreeGrafter"/>
</dbReference>
<feature type="compositionally biased region" description="Acidic residues" evidence="3">
    <location>
        <begin position="470"/>
        <end position="522"/>
    </location>
</feature>
<dbReference type="GO" id="GO:0005829">
    <property type="term" value="C:cytosol"/>
    <property type="evidence" value="ECO:0007669"/>
    <property type="project" value="TreeGrafter"/>
</dbReference>
<proteinExistence type="inferred from homology"/>
<evidence type="ECO:0000256" key="2">
    <source>
        <dbReference type="ARBA" id="ARBA00023306"/>
    </source>
</evidence>
<dbReference type="OMA" id="RQMTHGS"/>
<feature type="compositionally biased region" description="Basic and acidic residues" evidence="3">
    <location>
        <begin position="537"/>
        <end position="548"/>
    </location>
</feature>
<dbReference type="InterPro" id="IPR011989">
    <property type="entry name" value="ARM-like"/>
</dbReference>
<dbReference type="PANTHER" id="PTHR12634:SF8">
    <property type="entry name" value="FIERY MOUNTAIN, ISOFORM D"/>
    <property type="match status" value="1"/>
</dbReference>
<sequence>MNYWSGMFRFPPMASPLDILLGKADCTLEKLLNEEDFISEIRRNNDLMDFCVEPENIQRYLKYTTYDITPTDDPVLFEKYHAICISIFTDEPSHIIDVIGTNEELVEYLFEAIRSNNEKRMSAGGLVLNCVIQVGNAVVYDLFTKDETMLNTLMARLDITGFLDSIFQIMKLDDIGKEGCIDWLCNKGFIPKLITTLMGTQSLDIISNISSFIRNVVMWKVSNDNSHIFRFITLLNSNEILPKFVQSMFESQDDLYVEHCFIIVSNILACSTILTYTNPDELPGIFKALLPHISHFDEVFRTRKSGGVLNNLVYIVLSLVLSGFKQIYDKLARENVLNVMMEVFYMNHSCTILRQTIKMTFLTVVNGNAMNVKLKLLDGGKLLKTFVEMDKKAVEEKKEKNLGPDYWLIAARLMRSVLQSVEDKGEEDDFYTAIIGDKEFVDYVNTVVVPRDDETSECFNKQNTAHEDSEQSDDSQNFDDDGFDNIDEDFDDEEQDVDDEIVRNDDDEEDDDENDDNEDVDDEIKNVEDKDDDDDIVKDVAKEGDVKQ</sequence>
<dbReference type="InterPro" id="IPR007587">
    <property type="entry name" value="SAPS"/>
</dbReference>
<feature type="region of interest" description="Disordered" evidence="3">
    <location>
        <begin position="455"/>
        <end position="548"/>
    </location>
</feature>
<evidence type="ECO:0000313" key="5">
    <source>
        <dbReference type="Proteomes" id="UP000014680"/>
    </source>
</evidence>
<dbReference type="VEuPathDB" id="AmoebaDB:EIN_503130"/>
<dbReference type="KEGG" id="eiv:EIN_503130"/>
<evidence type="ECO:0000256" key="3">
    <source>
        <dbReference type="SAM" id="MobiDB-lite"/>
    </source>
</evidence>
<dbReference type="InterPro" id="IPR016024">
    <property type="entry name" value="ARM-type_fold"/>
</dbReference>
<dbReference type="SUPFAM" id="SSF48371">
    <property type="entry name" value="ARM repeat"/>
    <property type="match status" value="1"/>
</dbReference>
<dbReference type="OrthoDB" id="29003at2759"/>
<dbReference type="EMBL" id="KB206500">
    <property type="protein sequence ID" value="ELP90267.1"/>
    <property type="molecule type" value="Genomic_DNA"/>
</dbReference>
<dbReference type="GO" id="GO:0019888">
    <property type="term" value="F:protein phosphatase regulator activity"/>
    <property type="evidence" value="ECO:0007669"/>
    <property type="project" value="TreeGrafter"/>
</dbReference>
<organism evidence="4 5">
    <name type="scientific">Entamoeba invadens IP1</name>
    <dbReference type="NCBI Taxonomy" id="370355"/>
    <lineage>
        <taxon>Eukaryota</taxon>
        <taxon>Amoebozoa</taxon>
        <taxon>Evosea</taxon>
        <taxon>Archamoebae</taxon>
        <taxon>Mastigamoebida</taxon>
        <taxon>Entamoebidae</taxon>
        <taxon>Entamoeba</taxon>
    </lineage>
</organism>
<dbReference type="RefSeq" id="XP_004257038.1">
    <property type="nucleotide sequence ID" value="XM_004256990.1"/>
</dbReference>
<accession>A0A0A1U782</accession>
<name>A0A0A1U782_ENTIV</name>
<keyword evidence="5" id="KW-1185">Reference proteome</keyword>
<dbReference type="AlphaFoldDB" id="A0A0A1U782"/>
<protein>
    <submittedName>
        <fullName evidence="4">Uncharacterized protein</fullName>
    </submittedName>
</protein>
<reference evidence="4 5" key="1">
    <citation type="submission" date="2012-10" db="EMBL/GenBank/DDBJ databases">
        <authorList>
            <person name="Zafar N."/>
            <person name="Inman J."/>
            <person name="Hall N."/>
            <person name="Lorenzi H."/>
            <person name="Caler E."/>
        </authorList>
    </citation>
    <scope>NUCLEOTIDE SEQUENCE [LARGE SCALE GENOMIC DNA]</scope>
    <source>
        <strain evidence="4 5">IP1</strain>
    </source>
</reference>
<dbReference type="Proteomes" id="UP000014680">
    <property type="component" value="Unassembled WGS sequence"/>
</dbReference>
<dbReference type="PANTHER" id="PTHR12634">
    <property type="entry name" value="SIT4 YEAST -ASSOCIATING PROTEIN-RELATED"/>
    <property type="match status" value="1"/>
</dbReference>
<comment type="similarity">
    <text evidence="1">Belongs to the SAPS family.</text>
</comment>
<gene>
    <name evidence="4" type="ORF">EIN_503130</name>
</gene>
<keyword evidence="2" id="KW-0131">Cell cycle</keyword>